<protein>
    <submittedName>
        <fullName evidence="11">ATP-binding cassette sub-family G member 1-like protein</fullName>
    </submittedName>
</protein>
<reference evidence="11" key="1">
    <citation type="journal article" date="2019" name="Front. Physiol.">
        <title>Protective and Detoxifying Enzyme Activity and ABCG Subfamily Gene Expression in Sogatella furcifera Under Insecticide Stress.</title>
        <authorList>
            <person name="Zhou C."/>
            <person name="Yang H."/>
            <person name="Wang Z."/>
            <person name="Long G.Y."/>
            <person name="Jin D.C."/>
        </authorList>
    </citation>
    <scope>NUCLEOTIDE SEQUENCE</scope>
</reference>
<keyword evidence="5" id="KW-0547">Nucleotide-binding</keyword>
<dbReference type="EMBL" id="MH481837">
    <property type="protein sequence ID" value="QAV55724.1"/>
    <property type="molecule type" value="mRNA"/>
</dbReference>
<dbReference type="GO" id="GO:0016887">
    <property type="term" value="F:ATP hydrolysis activity"/>
    <property type="evidence" value="ECO:0007669"/>
    <property type="project" value="InterPro"/>
</dbReference>
<evidence type="ECO:0000256" key="2">
    <source>
        <dbReference type="ARBA" id="ARBA00005814"/>
    </source>
</evidence>
<feature type="transmembrane region" description="Helical" evidence="9">
    <location>
        <begin position="382"/>
        <end position="406"/>
    </location>
</feature>
<dbReference type="Pfam" id="PF19055">
    <property type="entry name" value="ABC2_membrane_7"/>
    <property type="match status" value="1"/>
</dbReference>
<name>A0A481P051_SOGFU</name>
<keyword evidence="6 11" id="KW-0067">ATP-binding</keyword>
<dbReference type="InterPro" id="IPR050352">
    <property type="entry name" value="ABCG_transporters"/>
</dbReference>
<feature type="transmembrane region" description="Helical" evidence="9">
    <location>
        <begin position="462"/>
        <end position="483"/>
    </location>
</feature>
<dbReference type="InterPro" id="IPR003439">
    <property type="entry name" value="ABC_transporter-like_ATP-bd"/>
</dbReference>
<dbReference type="InterPro" id="IPR017871">
    <property type="entry name" value="ABC_transporter-like_CS"/>
</dbReference>
<dbReference type="PROSITE" id="PS50893">
    <property type="entry name" value="ABC_TRANSPORTER_2"/>
    <property type="match status" value="1"/>
</dbReference>
<keyword evidence="4 9" id="KW-0812">Transmembrane</keyword>
<dbReference type="CDD" id="cd03213">
    <property type="entry name" value="ABCG_EPDR"/>
    <property type="match status" value="1"/>
</dbReference>
<dbReference type="Pfam" id="PF00005">
    <property type="entry name" value="ABC_tran"/>
    <property type="match status" value="1"/>
</dbReference>
<feature type="transmembrane region" description="Helical" evidence="9">
    <location>
        <begin position="348"/>
        <end position="370"/>
    </location>
</feature>
<evidence type="ECO:0000256" key="8">
    <source>
        <dbReference type="ARBA" id="ARBA00023136"/>
    </source>
</evidence>
<dbReference type="FunFam" id="3.40.50.300:FF:001077">
    <property type="entry name" value="Uncharacterized protein, isoform A"/>
    <property type="match status" value="1"/>
</dbReference>
<dbReference type="InterPro" id="IPR013525">
    <property type="entry name" value="ABC2_TM"/>
</dbReference>
<keyword evidence="3" id="KW-0813">Transport</keyword>
<dbReference type="SMART" id="SM00382">
    <property type="entry name" value="AAA"/>
    <property type="match status" value="1"/>
</dbReference>
<evidence type="ECO:0000256" key="6">
    <source>
        <dbReference type="ARBA" id="ARBA00022840"/>
    </source>
</evidence>
<dbReference type="PROSITE" id="PS00211">
    <property type="entry name" value="ABC_TRANSPORTER_1"/>
    <property type="match status" value="1"/>
</dbReference>
<feature type="domain" description="ABC transporter" evidence="10">
    <location>
        <begin position="21"/>
        <end position="259"/>
    </location>
</feature>
<comment type="similarity">
    <text evidence="2">Belongs to the ABC transporter superfamily. ABCG family. Eye pigment precursor importer (TC 3.A.1.204) subfamily.</text>
</comment>
<evidence type="ECO:0000256" key="3">
    <source>
        <dbReference type="ARBA" id="ARBA00022448"/>
    </source>
</evidence>
<gene>
    <name evidence="11" type="primary">ABCG1</name>
</gene>
<dbReference type="PANTHER" id="PTHR48041:SF15">
    <property type="entry name" value="FI05267P"/>
    <property type="match status" value="1"/>
</dbReference>
<feature type="transmembrane region" description="Helical" evidence="9">
    <location>
        <begin position="426"/>
        <end position="450"/>
    </location>
</feature>
<accession>A0A481P051</accession>
<evidence type="ECO:0000259" key="10">
    <source>
        <dbReference type="PROSITE" id="PS50893"/>
    </source>
</evidence>
<dbReference type="InterPro" id="IPR043926">
    <property type="entry name" value="ABCG_dom"/>
</dbReference>
<dbReference type="GO" id="GO:0005524">
    <property type="term" value="F:ATP binding"/>
    <property type="evidence" value="ECO:0007669"/>
    <property type="project" value="UniProtKB-KW"/>
</dbReference>
<feature type="transmembrane region" description="Helical" evidence="9">
    <location>
        <begin position="524"/>
        <end position="543"/>
    </location>
</feature>
<sequence length="632" mass="71358">MDNPPTVANINHLIQRPPVDIEFTDLTYTVPHGRSGSKIILRSVSGLFKSGQLTAILGPSGAGKSTLLNVLAGYKCADSTGSILVNGRPRVLQQFRKLSRYIMQEDMLQPRLTVQESMLFAVDLKLGTTISQEEKLDTIDEILNMLRLSKTKNTLSGHLSGGEKKRLSIALELVNNPPVIFLDEPTTGLDDLASSQCISLLKALARGGRTVICSIHTPSARLFSLFDHVYVVSEGQCVFQGHGHDIVDFLASFGLNCPKHYNPIDFMIEVSSGEYGDYLERMTNAVENGRCYRWSQNKVTDVRYQSTNEEEDNLVSSDLHHMYHFESSAWLQFRILINRMSLQGRRDMGYIILKLAMHIFIGLIIGGMFFQIGNDGSKTIFNFGFCFVTIIIFLYIPMMPALLWFPQEVQLLKREFFNRWYDLNPYFFAMTFCQLPLQIVFGIGYTLLTYFMTDQPMEYERVLKFILVCLMISIVSEAMGLAISARLNIVNGIFVGPAVSVPLMLLAVYGLGTGSKYIPKHIRFAMYFSYLRYGLEGLISSIYGGGRRKMVCPDSEIYCQLREPKALLKEVGMEDVNYWMDIAALAVSFLVFKIICYVLLRRRLKSTQSFGALGFIGRFIKTHFNLAGNIGR</sequence>
<evidence type="ECO:0000313" key="11">
    <source>
        <dbReference type="EMBL" id="QAV55724.1"/>
    </source>
</evidence>
<dbReference type="GO" id="GO:0005886">
    <property type="term" value="C:plasma membrane"/>
    <property type="evidence" value="ECO:0007669"/>
    <property type="project" value="TreeGrafter"/>
</dbReference>
<keyword evidence="7 9" id="KW-1133">Transmembrane helix</keyword>
<feature type="transmembrane region" description="Helical" evidence="9">
    <location>
        <begin position="578"/>
        <end position="600"/>
    </location>
</feature>
<feature type="transmembrane region" description="Helical" evidence="9">
    <location>
        <begin position="489"/>
        <end position="512"/>
    </location>
</feature>
<proteinExistence type="evidence at transcript level"/>
<dbReference type="InterPro" id="IPR003593">
    <property type="entry name" value="AAA+_ATPase"/>
</dbReference>
<dbReference type="PANTHER" id="PTHR48041">
    <property type="entry name" value="ABC TRANSPORTER G FAMILY MEMBER 28"/>
    <property type="match status" value="1"/>
</dbReference>
<evidence type="ECO:0000256" key="1">
    <source>
        <dbReference type="ARBA" id="ARBA00004141"/>
    </source>
</evidence>
<dbReference type="Gene3D" id="3.40.50.300">
    <property type="entry name" value="P-loop containing nucleotide triphosphate hydrolases"/>
    <property type="match status" value="1"/>
</dbReference>
<evidence type="ECO:0000256" key="7">
    <source>
        <dbReference type="ARBA" id="ARBA00022989"/>
    </source>
</evidence>
<keyword evidence="8 9" id="KW-0472">Membrane</keyword>
<dbReference type="AlphaFoldDB" id="A0A481P051"/>
<dbReference type="Pfam" id="PF01061">
    <property type="entry name" value="ABC2_membrane"/>
    <property type="match status" value="1"/>
</dbReference>
<dbReference type="GO" id="GO:0140359">
    <property type="term" value="F:ABC-type transporter activity"/>
    <property type="evidence" value="ECO:0007669"/>
    <property type="project" value="InterPro"/>
</dbReference>
<dbReference type="SUPFAM" id="SSF52540">
    <property type="entry name" value="P-loop containing nucleoside triphosphate hydrolases"/>
    <property type="match status" value="1"/>
</dbReference>
<evidence type="ECO:0000256" key="5">
    <source>
        <dbReference type="ARBA" id="ARBA00022741"/>
    </source>
</evidence>
<evidence type="ECO:0000256" key="4">
    <source>
        <dbReference type="ARBA" id="ARBA00022692"/>
    </source>
</evidence>
<comment type="subcellular location">
    <subcellularLocation>
        <location evidence="1">Membrane</location>
        <topology evidence="1">Multi-pass membrane protein</topology>
    </subcellularLocation>
</comment>
<evidence type="ECO:0000256" key="9">
    <source>
        <dbReference type="SAM" id="Phobius"/>
    </source>
</evidence>
<organism evidence="11">
    <name type="scientific">Sogatella furcifera</name>
    <name type="common">White-backed planthopper</name>
    <dbReference type="NCBI Taxonomy" id="113103"/>
    <lineage>
        <taxon>Eukaryota</taxon>
        <taxon>Metazoa</taxon>
        <taxon>Ecdysozoa</taxon>
        <taxon>Arthropoda</taxon>
        <taxon>Hexapoda</taxon>
        <taxon>Insecta</taxon>
        <taxon>Pterygota</taxon>
        <taxon>Neoptera</taxon>
        <taxon>Paraneoptera</taxon>
        <taxon>Hemiptera</taxon>
        <taxon>Auchenorrhyncha</taxon>
        <taxon>Fulgoroidea</taxon>
        <taxon>Delphacidae</taxon>
        <taxon>Delphacinae</taxon>
        <taxon>Sogatella</taxon>
    </lineage>
</organism>
<dbReference type="InterPro" id="IPR027417">
    <property type="entry name" value="P-loop_NTPase"/>
</dbReference>